<name>A0A923E7P4_9ACTO</name>
<keyword evidence="3" id="KW-1185">Reference proteome</keyword>
<evidence type="ECO:0000313" key="3">
    <source>
        <dbReference type="Proteomes" id="UP000617426"/>
    </source>
</evidence>
<evidence type="ECO:0008006" key="4">
    <source>
        <dbReference type="Google" id="ProtNLM"/>
    </source>
</evidence>
<gene>
    <name evidence="2" type="ORF">HD592_001589</name>
</gene>
<accession>A0A923E7P4</accession>
<feature type="compositionally biased region" description="Basic and acidic residues" evidence="1">
    <location>
        <begin position="1"/>
        <end position="10"/>
    </location>
</feature>
<proteinExistence type="predicted"/>
<organism evidence="2 3">
    <name type="scientific">Schaalia hyovaginalis</name>
    <dbReference type="NCBI Taxonomy" id="29316"/>
    <lineage>
        <taxon>Bacteria</taxon>
        <taxon>Bacillati</taxon>
        <taxon>Actinomycetota</taxon>
        <taxon>Actinomycetes</taxon>
        <taxon>Actinomycetales</taxon>
        <taxon>Actinomycetaceae</taxon>
        <taxon>Schaalia</taxon>
    </lineage>
</organism>
<dbReference type="EMBL" id="JACHMK010000001">
    <property type="protein sequence ID" value="MBB6335024.1"/>
    <property type="molecule type" value="Genomic_DNA"/>
</dbReference>
<sequence>MGGSHGEDRAAGAGGHRWGQRVREGAQERLAADAGAAVHLPCVRQITRATTTRPKLAASKELYALGKRLIRICDLGQAEAWVSEYQAWCVRWEAFLAEKTPTPGGGWEYTHARLVKARNGLNRLASRGVLFTFVDPTWGRAMPAMNNRIEGATNAPLRQVLRDHRGMRLSRRIKAVFWWCYMHTEHPLASGSDPQNHANRRPDRRRLAPGLTRARRQRCHPPMGRRHRLPTLLISVNNLHHSLLKISKKLSGPPFVL</sequence>
<feature type="region of interest" description="Disordered" evidence="1">
    <location>
        <begin position="1"/>
        <end position="24"/>
    </location>
</feature>
<evidence type="ECO:0000256" key="1">
    <source>
        <dbReference type="SAM" id="MobiDB-lite"/>
    </source>
</evidence>
<comment type="caution">
    <text evidence="2">The sequence shown here is derived from an EMBL/GenBank/DDBJ whole genome shotgun (WGS) entry which is preliminary data.</text>
</comment>
<feature type="region of interest" description="Disordered" evidence="1">
    <location>
        <begin position="190"/>
        <end position="225"/>
    </location>
</feature>
<protein>
    <recommendedName>
        <fullName evidence="4">Transposase</fullName>
    </recommendedName>
</protein>
<dbReference type="AlphaFoldDB" id="A0A923E7P4"/>
<reference evidence="2" key="1">
    <citation type="submission" date="2020-08" db="EMBL/GenBank/DDBJ databases">
        <title>Sequencing the genomes of 1000 actinobacteria strains.</title>
        <authorList>
            <person name="Klenk H.-P."/>
        </authorList>
    </citation>
    <scope>NUCLEOTIDE SEQUENCE</scope>
    <source>
        <strain evidence="2">DSM 10695</strain>
    </source>
</reference>
<dbReference type="Proteomes" id="UP000617426">
    <property type="component" value="Unassembled WGS sequence"/>
</dbReference>
<evidence type="ECO:0000313" key="2">
    <source>
        <dbReference type="EMBL" id="MBB6335024.1"/>
    </source>
</evidence>
<feature type="compositionally biased region" description="Basic residues" evidence="1">
    <location>
        <begin position="213"/>
        <end position="225"/>
    </location>
</feature>